<feature type="region of interest" description="Disordered" evidence="1">
    <location>
        <begin position="19"/>
        <end position="64"/>
    </location>
</feature>
<dbReference type="OrthoDB" id="5083086at2759"/>
<keyword evidence="3" id="KW-1185">Reference proteome</keyword>
<dbReference type="EMBL" id="JAAGWQ010000044">
    <property type="protein sequence ID" value="KAF5674912.1"/>
    <property type="molecule type" value="Genomic_DNA"/>
</dbReference>
<dbReference type="AlphaFoldDB" id="A0A8H5WTH6"/>
<accession>A0A8H5WTH6</accession>
<proteinExistence type="predicted"/>
<feature type="compositionally biased region" description="Acidic residues" evidence="1">
    <location>
        <begin position="53"/>
        <end position="64"/>
    </location>
</feature>
<comment type="caution">
    <text evidence="2">The sequence shown here is derived from an EMBL/GenBank/DDBJ whole genome shotgun (WGS) entry which is preliminary data.</text>
</comment>
<gene>
    <name evidence="2" type="ORF">FHETE_2663</name>
</gene>
<evidence type="ECO:0000256" key="1">
    <source>
        <dbReference type="SAM" id="MobiDB-lite"/>
    </source>
</evidence>
<protein>
    <submittedName>
        <fullName evidence="2">Uncharacterized protein</fullName>
    </submittedName>
</protein>
<evidence type="ECO:0000313" key="2">
    <source>
        <dbReference type="EMBL" id="KAF5674912.1"/>
    </source>
</evidence>
<dbReference type="Proteomes" id="UP000567885">
    <property type="component" value="Unassembled WGS sequence"/>
</dbReference>
<sequence>MSRYQLQVIFEYPHLGQDVVSATPPRLDAASESGGGPAPSRDPDVFPYRNDTDTDTNDEDELQDDESKMGFYRYQITEVPWRSLALHFLNQIPQSDAEWSRHLSCNNHVRSLCHRLKIPSPYSGFQAHLDWSRLFDECTLHLARAHSDPSLASLFSLVFVAACHVALYDGCPRETVLKGLRACLKQCGVAEQELTRPMLDRNSRLSRKRDPFACTKLSADVPALQFFLCVLHQR</sequence>
<reference evidence="2 3" key="1">
    <citation type="submission" date="2020-05" db="EMBL/GenBank/DDBJ databases">
        <title>Identification and distribution of gene clusters putatively required for synthesis of sphingolipid metabolism inhibitors in phylogenetically diverse species of the filamentous fungus Fusarium.</title>
        <authorList>
            <person name="Kim H.-S."/>
            <person name="Busman M."/>
            <person name="Brown D.W."/>
            <person name="Divon H."/>
            <person name="Uhlig S."/>
            <person name="Proctor R.H."/>
        </authorList>
    </citation>
    <scope>NUCLEOTIDE SEQUENCE [LARGE SCALE GENOMIC DNA]</scope>
    <source>
        <strain evidence="2 3">NRRL 20693</strain>
    </source>
</reference>
<name>A0A8H5WTH6_FUSHE</name>
<evidence type="ECO:0000313" key="3">
    <source>
        <dbReference type="Proteomes" id="UP000567885"/>
    </source>
</evidence>
<organism evidence="2 3">
    <name type="scientific">Fusarium heterosporum</name>
    <dbReference type="NCBI Taxonomy" id="42747"/>
    <lineage>
        <taxon>Eukaryota</taxon>
        <taxon>Fungi</taxon>
        <taxon>Dikarya</taxon>
        <taxon>Ascomycota</taxon>
        <taxon>Pezizomycotina</taxon>
        <taxon>Sordariomycetes</taxon>
        <taxon>Hypocreomycetidae</taxon>
        <taxon>Hypocreales</taxon>
        <taxon>Nectriaceae</taxon>
        <taxon>Fusarium</taxon>
        <taxon>Fusarium heterosporum species complex</taxon>
    </lineage>
</organism>